<name>A0ABS3PZV4_9FLAO</name>
<accession>A0ABS3PZV4</accession>
<protein>
    <recommendedName>
        <fullName evidence="4">Structural protein P5</fullName>
    </recommendedName>
</protein>
<gene>
    <name evidence="2" type="ORF">J4N46_10635</name>
</gene>
<feature type="region of interest" description="Disordered" evidence="1">
    <location>
        <begin position="1"/>
        <end position="33"/>
    </location>
</feature>
<dbReference type="Proteomes" id="UP000681610">
    <property type="component" value="Unassembled WGS sequence"/>
</dbReference>
<reference evidence="2 3" key="1">
    <citation type="submission" date="2021-03" db="EMBL/GenBank/DDBJ databases">
        <title>Isolation and description of Capnocytophaga bilenii sp. nov., a novel Capnocytophaga species, isolated from a gingivitis subject.</title>
        <authorList>
            <person name="Antezack A."/>
            <person name="Monnet-Corti V."/>
            <person name="La Scola B."/>
        </authorList>
    </citation>
    <scope>NUCLEOTIDE SEQUENCE [LARGE SCALE GENOMIC DNA]</scope>
    <source>
        <strain evidence="2 3">Marseille-Q4570</strain>
    </source>
</reference>
<comment type="caution">
    <text evidence="2">The sequence shown here is derived from an EMBL/GenBank/DDBJ whole genome shotgun (WGS) entry which is preliminary data.</text>
</comment>
<sequence length="152" mass="17119">MKDFRNTQYAAGIRRNNPGNIRSTPTQWQGKDTAHTSPFEQFITIEHGLRALMINAHTLATRDGYNTIAKLITKWAPPHENNTQAYINHVCKALQTSPNEPIAFTMSFYIALAKAIAQMECGKDYLLIPESSYTEAYAMLPISKKTDAIKKN</sequence>
<keyword evidence="3" id="KW-1185">Reference proteome</keyword>
<dbReference type="EMBL" id="JAGDYP010000008">
    <property type="protein sequence ID" value="MBO1884855.1"/>
    <property type="molecule type" value="Genomic_DNA"/>
</dbReference>
<evidence type="ECO:0000256" key="1">
    <source>
        <dbReference type="SAM" id="MobiDB-lite"/>
    </source>
</evidence>
<evidence type="ECO:0000313" key="2">
    <source>
        <dbReference type="EMBL" id="MBO1884855.1"/>
    </source>
</evidence>
<proteinExistence type="predicted"/>
<evidence type="ECO:0000313" key="3">
    <source>
        <dbReference type="Proteomes" id="UP000681610"/>
    </source>
</evidence>
<feature type="compositionally biased region" description="Polar residues" evidence="1">
    <location>
        <begin position="17"/>
        <end position="33"/>
    </location>
</feature>
<evidence type="ECO:0008006" key="4">
    <source>
        <dbReference type="Google" id="ProtNLM"/>
    </source>
</evidence>
<dbReference type="RefSeq" id="WP_208059269.1">
    <property type="nucleotide sequence ID" value="NZ_JAGDYP010000008.1"/>
</dbReference>
<organism evidence="2 3">
    <name type="scientific">Capnocytophaga bilenii</name>
    <dbReference type="NCBI Taxonomy" id="2819369"/>
    <lineage>
        <taxon>Bacteria</taxon>
        <taxon>Pseudomonadati</taxon>
        <taxon>Bacteroidota</taxon>
        <taxon>Flavobacteriia</taxon>
        <taxon>Flavobacteriales</taxon>
        <taxon>Flavobacteriaceae</taxon>
        <taxon>Capnocytophaga</taxon>
    </lineage>
</organism>